<dbReference type="GeneID" id="7050893"/>
<evidence type="ECO:0000256" key="4">
    <source>
        <dbReference type="ARBA" id="ARBA00023242"/>
    </source>
</evidence>
<gene>
    <name evidence="7" type="primary">slx9</name>
    <name evidence="6" type="ORF">SJAG_04339</name>
</gene>
<evidence type="ECO:0000256" key="2">
    <source>
        <dbReference type="ARBA" id="ARBA00011022"/>
    </source>
</evidence>
<comment type="subcellular location">
    <subcellularLocation>
        <location evidence="1">Nucleus</location>
        <location evidence="1">Nucleolus</location>
    </subcellularLocation>
</comment>
<dbReference type="PANTHER" id="PTHR31109:SF2">
    <property type="entry name" value="RIBOSOME BIOGENESIS PROTEIN SLX9 HOMOLOG"/>
    <property type="match status" value="1"/>
</dbReference>
<dbReference type="HOGENOM" id="CLU_1424732_0_0_1"/>
<dbReference type="AlphaFoldDB" id="B6K6K4"/>
<dbReference type="PANTHER" id="PTHR31109">
    <property type="entry name" value="PROTEIN FAM207A"/>
    <property type="match status" value="1"/>
</dbReference>
<dbReference type="RefSeq" id="XP_002175451.2">
    <property type="nucleotide sequence ID" value="XM_002175415.2"/>
</dbReference>
<evidence type="ECO:0000256" key="3">
    <source>
        <dbReference type="ARBA" id="ARBA00021321"/>
    </source>
</evidence>
<dbReference type="JaponicusDB" id="SJAG_04339">
    <property type="gene designation" value="slx9"/>
</dbReference>
<feature type="non-terminal residue" evidence="6">
    <location>
        <position position="1"/>
    </location>
</feature>
<dbReference type="OrthoDB" id="18703at2759"/>
<evidence type="ECO:0000313" key="6">
    <source>
        <dbReference type="EMBL" id="EEB09158.2"/>
    </source>
</evidence>
<evidence type="ECO:0000256" key="1">
    <source>
        <dbReference type="ARBA" id="ARBA00004604"/>
    </source>
</evidence>
<protein>
    <recommendedName>
        <fullName evidence="3">Ribosome biogenesis protein SLX9</fullName>
    </recommendedName>
</protein>
<dbReference type="STRING" id="402676.B6K6K4"/>
<dbReference type="GO" id="GO:0030686">
    <property type="term" value="C:90S preribosome"/>
    <property type="evidence" value="ECO:0007669"/>
    <property type="project" value="InterPro"/>
</dbReference>
<dbReference type="GO" id="GO:0005730">
    <property type="term" value="C:nucleolus"/>
    <property type="evidence" value="ECO:0007669"/>
    <property type="project" value="UniProtKB-SubCell"/>
</dbReference>
<proteinExistence type="inferred from homology"/>
<name>B6K6K4_SCHJY</name>
<dbReference type="GO" id="GO:0030688">
    <property type="term" value="C:preribosome, small subunit precursor"/>
    <property type="evidence" value="ECO:0007669"/>
    <property type="project" value="InterPro"/>
</dbReference>
<dbReference type="InterPro" id="IPR028160">
    <property type="entry name" value="Slx9-like"/>
</dbReference>
<dbReference type="Pfam" id="PF15341">
    <property type="entry name" value="SLX9"/>
    <property type="match status" value="1"/>
</dbReference>
<sequence length="191" mass="21556">PKARKRTNLATKAASRLRAASQKDDEQKVPAGASLEDVARNAGFNVFNPTQLTDTTKKAKQKERHDQWLKKFETPKLSANARKRRNKKQKEALKADLAPLAEQISEFENQQKSNDALTSKVDIPQIKKSKNTLAKNNKSEIERFQNVLTHPAFQSDPLKTIQQHLKNTIQADDKKGSSGSLFPVIRLQFNN</sequence>
<organism evidence="6 8">
    <name type="scientific">Schizosaccharomyces japonicus (strain yFS275 / FY16936)</name>
    <name type="common">Fission yeast</name>
    <dbReference type="NCBI Taxonomy" id="402676"/>
    <lineage>
        <taxon>Eukaryota</taxon>
        <taxon>Fungi</taxon>
        <taxon>Dikarya</taxon>
        <taxon>Ascomycota</taxon>
        <taxon>Taphrinomycotina</taxon>
        <taxon>Schizosaccharomycetes</taxon>
        <taxon>Schizosaccharomycetales</taxon>
        <taxon>Schizosaccharomycetaceae</taxon>
        <taxon>Schizosaccharomyces</taxon>
    </lineage>
</organism>
<reference evidence="6 8" key="1">
    <citation type="journal article" date="2011" name="Science">
        <title>Comparative functional genomics of the fission yeasts.</title>
        <authorList>
            <person name="Rhind N."/>
            <person name="Chen Z."/>
            <person name="Yassour M."/>
            <person name="Thompson D.A."/>
            <person name="Haas B.J."/>
            <person name="Habib N."/>
            <person name="Wapinski I."/>
            <person name="Roy S."/>
            <person name="Lin M.F."/>
            <person name="Heiman D.I."/>
            <person name="Young S.K."/>
            <person name="Furuya K."/>
            <person name="Guo Y."/>
            <person name="Pidoux A."/>
            <person name="Chen H.M."/>
            <person name="Robbertse B."/>
            <person name="Goldberg J.M."/>
            <person name="Aoki K."/>
            <person name="Bayne E.H."/>
            <person name="Berlin A.M."/>
            <person name="Desjardins C.A."/>
            <person name="Dobbs E."/>
            <person name="Dukaj L."/>
            <person name="Fan L."/>
            <person name="FitzGerald M.G."/>
            <person name="French C."/>
            <person name="Gujja S."/>
            <person name="Hansen K."/>
            <person name="Keifenheim D."/>
            <person name="Levin J.Z."/>
            <person name="Mosher R.A."/>
            <person name="Mueller C.A."/>
            <person name="Pfiffner J."/>
            <person name="Priest M."/>
            <person name="Russ C."/>
            <person name="Smialowska A."/>
            <person name="Swoboda P."/>
            <person name="Sykes S.M."/>
            <person name="Vaughn M."/>
            <person name="Vengrova S."/>
            <person name="Yoder R."/>
            <person name="Zeng Q."/>
            <person name="Allshire R."/>
            <person name="Baulcombe D."/>
            <person name="Birren B.W."/>
            <person name="Brown W."/>
            <person name="Ekwall K."/>
            <person name="Kellis M."/>
            <person name="Leatherwood J."/>
            <person name="Levin H."/>
            <person name="Margalit H."/>
            <person name="Martienssen R."/>
            <person name="Nieduszynski C.A."/>
            <person name="Spatafora J.W."/>
            <person name="Friedman N."/>
            <person name="Dalgaard J.Z."/>
            <person name="Baumann P."/>
            <person name="Niki H."/>
            <person name="Regev A."/>
            <person name="Nusbaum C."/>
        </authorList>
    </citation>
    <scope>NUCLEOTIDE SEQUENCE [LARGE SCALE GENOMIC DNA]</scope>
    <source>
        <strain evidence="8">yFS275 / FY16936</strain>
    </source>
</reference>
<keyword evidence="8" id="KW-1185">Reference proteome</keyword>
<comment type="similarity">
    <text evidence="2">Belongs to the SLX9 family.</text>
</comment>
<evidence type="ECO:0000313" key="7">
    <source>
        <dbReference type="JaponicusDB" id="SJAG_04339"/>
    </source>
</evidence>
<dbReference type="GO" id="GO:0000462">
    <property type="term" value="P:maturation of SSU-rRNA from tricistronic rRNA transcript (SSU-rRNA, 5.8S rRNA, LSU-rRNA)"/>
    <property type="evidence" value="ECO:0007669"/>
    <property type="project" value="InterPro"/>
</dbReference>
<dbReference type="Proteomes" id="UP000001744">
    <property type="component" value="Unassembled WGS sequence"/>
</dbReference>
<feature type="region of interest" description="Disordered" evidence="5">
    <location>
        <begin position="49"/>
        <end position="92"/>
    </location>
</feature>
<dbReference type="EMBL" id="KE651167">
    <property type="protein sequence ID" value="EEB09158.2"/>
    <property type="molecule type" value="Genomic_DNA"/>
</dbReference>
<feature type="region of interest" description="Disordered" evidence="5">
    <location>
        <begin position="1"/>
        <end position="30"/>
    </location>
</feature>
<feature type="compositionally biased region" description="Basic and acidic residues" evidence="5">
    <location>
        <begin position="63"/>
        <end position="74"/>
    </location>
</feature>
<dbReference type="VEuPathDB" id="FungiDB:SJAG_04339"/>
<accession>B6K6K4</accession>
<evidence type="ECO:0000313" key="8">
    <source>
        <dbReference type="Proteomes" id="UP000001744"/>
    </source>
</evidence>
<evidence type="ECO:0000256" key="5">
    <source>
        <dbReference type="SAM" id="MobiDB-lite"/>
    </source>
</evidence>
<keyword evidence="4" id="KW-0539">Nucleus</keyword>
<dbReference type="eggNOG" id="ENOG502SDGB">
    <property type="taxonomic scope" value="Eukaryota"/>
</dbReference>